<evidence type="ECO:0000256" key="3">
    <source>
        <dbReference type="ARBA" id="ARBA00022705"/>
    </source>
</evidence>
<dbReference type="Pfam" id="PF13191">
    <property type="entry name" value="AAA_16"/>
    <property type="match status" value="1"/>
</dbReference>
<evidence type="ECO:0000256" key="1">
    <source>
        <dbReference type="ARBA" id="ARBA00004123"/>
    </source>
</evidence>
<dbReference type="Pfam" id="PF21639">
    <property type="entry name" value="ORC5_lid"/>
    <property type="match status" value="1"/>
</dbReference>
<keyword evidence="6" id="KW-0539">Nucleus</keyword>
<evidence type="ECO:0000313" key="10">
    <source>
        <dbReference type="EMBL" id="RKP07727.1"/>
    </source>
</evidence>
<gene>
    <name evidence="10" type="ORF">THASP1DRAFT_30452</name>
</gene>
<evidence type="ECO:0000256" key="2">
    <source>
        <dbReference type="ARBA" id="ARBA00006269"/>
    </source>
</evidence>
<dbReference type="SUPFAM" id="SSF52540">
    <property type="entry name" value="P-loop containing nucleoside triphosphate hydrolases"/>
    <property type="match status" value="1"/>
</dbReference>
<dbReference type="GO" id="GO:0005664">
    <property type="term" value="C:nuclear origin of replication recognition complex"/>
    <property type="evidence" value="ECO:0007669"/>
    <property type="project" value="TreeGrafter"/>
</dbReference>
<dbReference type="AlphaFoldDB" id="A0A4P9XNZ4"/>
<dbReference type="STRING" id="78915.A0A4P9XNZ4"/>
<evidence type="ECO:0000259" key="9">
    <source>
        <dbReference type="Pfam" id="PF21639"/>
    </source>
</evidence>
<dbReference type="OrthoDB" id="365981at2759"/>
<comment type="subcellular location">
    <subcellularLocation>
        <location evidence="1">Nucleus</location>
    </subcellularLocation>
</comment>
<dbReference type="PANTHER" id="PTHR12705">
    <property type="entry name" value="ORIGIN RECOGNITION COMPLEX SUBUNIT 5"/>
    <property type="match status" value="1"/>
</dbReference>
<keyword evidence="5" id="KW-0067">ATP-binding</keyword>
<dbReference type="InterPro" id="IPR041664">
    <property type="entry name" value="AAA_16"/>
</dbReference>
<evidence type="ECO:0000313" key="11">
    <source>
        <dbReference type="Proteomes" id="UP000271241"/>
    </source>
</evidence>
<organism evidence="10 11">
    <name type="scientific">Thamnocephalis sphaerospora</name>
    <dbReference type="NCBI Taxonomy" id="78915"/>
    <lineage>
        <taxon>Eukaryota</taxon>
        <taxon>Fungi</taxon>
        <taxon>Fungi incertae sedis</taxon>
        <taxon>Zoopagomycota</taxon>
        <taxon>Zoopagomycotina</taxon>
        <taxon>Zoopagomycetes</taxon>
        <taxon>Zoopagales</taxon>
        <taxon>Sigmoideomycetaceae</taxon>
        <taxon>Thamnocephalis</taxon>
    </lineage>
</organism>
<feature type="non-terminal residue" evidence="10">
    <location>
        <position position="300"/>
    </location>
</feature>
<dbReference type="GO" id="GO:0005524">
    <property type="term" value="F:ATP binding"/>
    <property type="evidence" value="ECO:0007669"/>
    <property type="project" value="UniProtKB-KW"/>
</dbReference>
<keyword evidence="3" id="KW-0235">DNA replication</keyword>
<dbReference type="InterPro" id="IPR020796">
    <property type="entry name" value="ORC5"/>
</dbReference>
<dbReference type="GO" id="GO:0003688">
    <property type="term" value="F:DNA replication origin binding"/>
    <property type="evidence" value="ECO:0007669"/>
    <property type="project" value="TreeGrafter"/>
</dbReference>
<feature type="domain" description="ORC5 lid" evidence="9">
    <location>
        <begin position="229"/>
        <end position="284"/>
    </location>
</feature>
<evidence type="ECO:0000256" key="5">
    <source>
        <dbReference type="ARBA" id="ARBA00022840"/>
    </source>
</evidence>
<evidence type="ECO:0000256" key="7">
    <source>
        <dbReference type="ARBA" id="ARBA00069657"/>
    </source>
</evidence>
<sequence>MADSTSTVPDDWLTTLEERFPGRQRELGQLHNLLGKPGSPLPPAIFVSGHSATGKTTVVRAFLEHLPRRRWAYVNCVDRFAPRLLFEDALNQFAGMRPTFRNGVCRNYARCDTEADFVLKLRELLEGAGHCLAFDDDRHILVVDRAERLRDMSASLLPSLLRLGELTERNICVVLISSVIWEKFRTRTGSLEPIKVRFRDYNKHILANVLQIIAKDRPVGEPDASFFLTFVDTVYEVFQKNCKDLNELRHLVAMLFPVYAKPVHEGYVKRTETSKLFKLAQPHFATASDKLYLRDISSAE</sequence>
<dbReference type="InterPro" id="IPR027417">
    <property type="entry name" value="P-loop_NTPase"/>
</dbReference>
<dbReference type="InterPro" id="IPR048866">
    <property type="entry name" value="ORC5_lid"/>
</dbReference>
<dbReference type="FunFam" id="3.40.50.300:FF:000673">
    <property type="entry name" value="Origin recognition complex subunit 5"/>
    <property type="match status" value="1"/>
</dbReference>
<keyword evidence="11" id="KW-1185">Reference proteome</keyword>
<protein>
    <recommendedName>
        <fullName evidence="7">Origin recognition complex subunit 5</fullName>
    </recommendedName>
</protein>
<dbReference type="CDD" id="cd01983">
    <property type="entry name" value="SIMIBI"/>
    <property type="match status" value="1"/>
</dbReference>
<keyword evidence="4" id="KW-0547">Nucleotide-binding</keyword>
<reference evidence="11" key="1">
    <citation type="journal article" date="2018" name="Nat. Microbiol.">
        <title>Leveraging single-cell genomics to expand the fungal tree of life.</title>
        <authorList>
            <person name="Ahrendt S.R."/>
            <person name="Quandt C.A."/>
            <person name="Ciobanu D."/>
            <person name="Clum A."/>
            <person name="Salamov A."/>
            <person name="Andreopoulos B."/>
            <person name="Cheng J.F."/>
            <person name="Woyke T."/>
            <person name="Pelin A."/>
            <person name="Henrissat B."/>
            <person name="Reynolds N.K."/>
            <person name="Benny G.L."/>
            <person name="Smith M.E."/>
            <person name="James T.Y."/>
            <person name="Grigoriev I.V."/>
        </authorList>
    </citation>
    <scope>NUCLEOTIDE SEQUENCE [LARGE SCALE GENOMIC DNA]</scope>
    <source>
        <strain evidence="11">RSA 1356</strain>
    </source>
</reference>
<dbReference type="EMBL" id="KZ992679">
    <property type="protein sequence ID" value="RKP07727.1"/>
    <property type="molecule type" value="Genomic_DNA"/>
</dbReference>
<feature type="domain" description="Orc1-like AAA ATPase" evidence="8">
    <location>
        <begin position="19"/>
        <end position="174"/>
    </location>
</feature>
<comment type="similarity">
    <text evidence="2">Belongs to the ORC5 family.</text>
</comment>
<name>A0A4P9XNZ4_9FUNG</name>
<dbReference type="Proteomes" id="UP000271241">
    <property type="component" value="Unassembled WGS sequence"/>
</dbReference>
<evidence type="ECO:0000259" key="8">
    <source>
        <dbReference type="Pfam" id="PF13191"/>
    </source>
</evidence>
<evidence type="ECO:0000256" key="6">
    <source>
        <dbReference type="ARBA" id="ARBA00023242"/>
    </source>
</evidence>
<accession>A0A4P9XNZ4</accession>
<dbReference type="Gene3D" id="3.40.50.300">
    <property type="entry name" value="P-loop containing nucleotide triphosphate hydrolases"/>
    <property type="match status" value="1"/>
</dbReference>
<proteinExistence type="inferred from homology"/>
<dbReference type="PANTHER" id="PTHR12705:SF0">
    <property type="entry name" value="ORIGIN RECOGNITION COMPLEX SUBUNIT 5"/>
    <property type="match status" value="1"/>
</dbReference>
<evidence type="ECO:0000256" key="4">
    <source>
        <dbReference type="ARBA" id="ARBA00022741"/>
    </source>
</evidence>
<dbReference type="GO" id="GO:0006270">
    <property type="term" value="P:DNA replication initiation"/>
    <property type="evidence" value="ECO:0007669"/>
    <property type="project" value="TreeGrafter"/>
</dbReference>